<evidence type="ECO:0000256" key="1">
    <source>
        <dbReference type="ARBA" id="ARBA00001964"/>
    </source>
</evidence>
<accession>A0A8J3K0I0</accession>
<dbReference type="GO" id="GO:0000287">
    <property type="term" value="F:magnesium ion binding"/>
    <property type="evidence" value="ECO:0007669"/>
    <property type="project" value="UniProtKB-ARBA"/>
</dbReference>
<dbReference type="InterPro" id="IPR009014">
    <property type="entry name" value="Transketo_C/PFOR_II"/>
</dbReference>
<comment type="caution">
    <text evidence="5">The sequence shown here is derived from an EMBL/GenBank/DDBJ whole genome shotgun (WGS) entry which is preliminary data.</text>
</comment>
<comment type="similarity">
    <text evidence="2">Belongs to the transketolase family.</text>
</comment>
<dbReference type="RefSeq" id="WP_191839629.1">
    <property type="nucleotide sequence ID" value="NZ_BAAALB010000009.1"/>
</dbReference>
<proteinExistence type="inferred from homology"/>
<dbReference type="Proteomes" id="UP000619293">
    <property type="component" value="Unassembled WGS sequence"/>
</dbReference>
<evidence type="ECO:0000256" key="3">
    <source>
        <dbReference type="ARBA" id="ARBA00023052"/>
    </source>
</evidence>
<dbReference type="EMBL" id="BONG01000021">
    <property type="protein sequence ID" value="GIF90217.1"/>
    <property type="molecule type" value="Genomic_DNA"/>
</dbReference>
<dbReference type="CDD" id="cd07033">
    <property type="entry name" value="TPP_PYR_DXS_TK_like"/>
    <property type="match status" value="1"/>
</dbReference>
<dbReference type="InterPro" id="IPR029061">
    <property type="entry name" value="THDP-binding"/>
</dbReference>
<dbReference type="Gene3D" id="3.40.50.970">
    <property type="match status" value="1"/>
</dbReference>
<dbReference type="PANTHER" id="PTHR43825:SF5">
    <property type="entry name" value="HYPOTHETICAL TRANSKETOLASE FAMILY PROTEIN"/>
    <property type="match status" value="1"/>
</dbReference>
<dbReference type="SUPFAM" id="SSF52518">
    <property type="entry name" value="Thiamin diphosphate-binding fold (THDP-binding)"/>
    <property type="match status" value="1"/>
</dbReference>
<dbReference type="InterPro" id="IPR033248">
    <property type="entry name" value="Transketolase_C"/>
</dbReference>
<dbReference type="SMART" id="SM00861">
    <property type="entry name" value="Transket_pyr"/>
    <property type="match status" value="1"/>
</dbReference>
<name>A0A8J3K0I0_9ACTN</name>
<evidence type="ECO:0000313" key="5">
    <source>
        <dbReference type="EMBL" id="GIF90217.1"/>
    </source>
</evidence>
<dbReference type="Pfam" id="PF02779">
    <property type="entry name" value="Transket_pyr"/>
    <property type="match status" value="1"/>
</dbReference>
<dbReference type="InterPro" id="IPR051157">
    <property type="entry name" value="PDH/Transketolase"/>
</dbReference>
<keyword evidence="6" id="KW-1185">Reference proteome</keyword>
<organism evidence="5 6">
    <name type="scientific">Catellatospora chokoriensis</name>
    <dbReference type="NCBI Taxonomy" id="310353"/>
    <lineage>
        <taxon>Bacteria</taxon>
        <taxon>Bacillati</taxon>
        <taxon>Actinomycetota</taxon>
        <taxon>Actinomycetes</taxon>
        <taxon>Micromonosporales</taxon>
        <taxon>Micromonosporaceae</taxon>
        <taxon>Catellatospora</taxon>
    </lineage>
</organism>
<gene>
    <name evidence="5" type="ORF">Cch02nite_36610</name>
</gene>
<evidence type="ECO:0000313" key="6">
    <source>
        <dbReference type="Proteomes" id="UP000619293"/>
    </source>
</evidence>
<keyword evidence="3" id="KW-0786">Thiamine pyrophosphate</keyword>
<dbReference type="SUPFAM" id="SSF52922">
    <property type="entry name" value="TK C-terminal domain-like"/>
    <property type="match status" value="1"/>
</dbReference>
<dbReference type="Pfam" id="PF02780">
    <property type="entry name" value="Transketolase_C"/>
    <property type="match status" value="1"/>
</dbReference>
<dbReference type="AlphaFoldDB" id="A0A8J3K0I0"/>
<protein>
    <submittedName>
        <fullName evidence="5">Transketolase</fullName>
    </submittedName>
</protein>
<comment type="cofactor">
    <cofactor evidence="1">
        <name>thiamine diphosphate</name>
        <dbReference type="ChEBI" id="CHEBI:58937"/>
    </cofactor>
</comment>
<evidence type="ECO:0000259" key="4">
    <source>
        <dbReference type="SMART" id="SM00861"/>
    </source>
</evidence>
<sequence>MSRATREAYRDSVLALLGRHPELMCLDSDTGLFSADHAAAAGDQYLNLGIAEQNLMGVAAGMAACGRVPFVNTMAAFAASRALEAIKIDIAYNRLPVRIMATHGGLAAGHLGPTHQALEDLAVMRVLPGMTVVVPADAAATEAFVEQSVTLPGPLYVRLGRKPTPPIPAAPPPVIGKAQTLRTGGDVVLVGCGPYPVLACVAAAETLAEQGIEATVLNMHTLRPFDTETLIAAARPATLVITLEEHWRAGGLGGAVAEALAEAQPTRVLRLGVPDKFVDEVGNQEHLVAHYDLTAERVVRAVRTALDTAARSGKTDWKEYHS</sequence>
<dbReference type="FunFam" id="3.40.50.970:FF:000129">
    <property type="entry name" value="Transketolase"/>
    <property type="match status" value="1"/>
</dbReference>
<dbReference type="PANTHER" id="PTHR43825">
    <property type="entry name" value="PYRUVATE DEHYDROGENASE E1 COMPONENT"/>
    <property type="match status" value="1"/>
</dbReference>
<evidence type="ECO:0000256" key="2">
    <source>
        <dbReference type="ARBA" id="ARBA00007131"/>
    </source>
</evidence>
<dbReference type="Gene3D" id="3.40.50.920">
    <property type="match status" value="1"/>
</dbReference>
<reference evidence="5 6" key="1">
    <citation type="submission" date="2021-01" db="EMBL/GenBank/DDBJ databases">
        <title>Whole genome shotgun sequence of Catellatospora chokoriensis NBRC 107358.</title>
        <authorList>
            <person name="Komaki H."/>
            <person name="Tamura T."/>
        </authorList>
    </citation>
    <scope>NUCLEOTIDE SEQUENCE [LARGE SCALE GENOMIC DNA]</scope>
    <source>
        <strain evidence="5 6">NBRC 107358</strain>
    </source>
</reference>
<feature type="domain" description="Transketolase-like pyrimidine-binding" evidence="4">
    <location>
        <begin position="3"/>
        <end position="167"/>
    </location>
</feature>
<dbReference type="InterPro" id="IPR005475">
    <property type="entry name" value="Transketolase-like_Pyr-bd"/>
</dbReference>